<evidence type="ECO:0000313" key="9">
    <source>
        <dbReference type="RefSeq" id="XP_035679360.1"/>
    </source>
</evidence>
<evidence type="ECO:0000259" key="3">
    <source>
        <dbReference type="Pfam" id="PF11977"/>
    </source>
</evidence>
<dbReference type="PANTHER" id="PTHR12876:SF35">
    <property type="entry name" value="LD08718P-RELATED"/>
    <property type="match status" value="1"/>
</dbReference>
<sequence length="977" mass="107524">MASSEGHQADELTVPKDRLALLVRALPRVQRTHGVTVSLLPTTPELSQQWVKLEGPGTGRARAKDYIKALCSPAVEMDVSYSRPLHCIWAGAGGAWHRAVESLSGAAVMVTDVGTLHVSGTDLQVMMAVSTLENLQSVYRGSEKAAATRESLDQDRRFRRLLQTIGDGSVCEQLQDLPSAVKQLLMEWIEEGAEDVSMSRDSGKESSDSSLELAENEPPMKISGLKDQPESDDSVDEEDMTAMGIPSFNSGTMSDKGEGWANNIPSETGPFPQASTSRLFGFGAEAADGSPEDRVSHLKTASPHMQDHENIRFLKNFAARLQISEKLVDRAIADLGTDVDVNTLLDYIDKLESSDQNGEDDDSMEVADDKQQKRQASSDDDIVEMPVSSEGEAANIKNTPKVNRTENAADVSTKKPHDQENIRLLKNFARDFEIPERLVDRAIADLGTEVDVNTMLDHIAMINSGEDVVVMETGDDKEQNKVSDDDVTGVQNSKKTAEESGQKSEGISSSCKICRDLGYDDEEIAMAVSRVGEEASLPALLQEVRNINRERQRGKKEGRERTNSGEASNNKAGGAVVLPQTRSFFPSNVPSKPVDVRLRPQAPQNMPTAHFFPPLRYNPYMNQAMVRPVALLPTPQRAMVRPYHSLAAEVQAAQNRQPQASNWNRTPLSATQSAPVGTGNPPFQVVSPKRQGRQFQETPANIEEKTAVPKPVEKPQKMGDYQLDLPDGPGDDNLRPVVIDGSNVAMSHGKKKNFSSRGIAICVEYFWKRGHRDITVFVPNYRKGCSTETNLMILLEEKGLLSFTPSRRIKGKTVASYDDRYIVRLAAEKGGVIVSNDNYRDLLDESQAWRDVIENRLLLYTFVGDRFMPPDDPLGRDGPSLDELLRKPSQKRHRGHNIPLQGPKAAHPGVWNNNLPAAVLAAPAAPAATSPAQQQQLFKELMQVFPGQEEKIQRVLQMHPEMVDLNAVSAMVLDVDV</sequence>
<protein>
    <submittedName>
        <fullName evidence="8">NEDD4-binding protein 1-like isoform X1</fullName>
    </submittedName>
    <submittedName>
        <fullName evidence="9">NEDD4-binding protein 1-like isoform X2</fullName>
    </submittedName>
</protein>
<dbReference type="GeneID" id="118417762"/>
<dbReference type="InterPro" id="IPR056629">
    <property type="entry name" value="KH_N4BP1_1st"/>
</dbReference>
<feature type="domain" description="RNase NYN" evidence="3">
    <location>
        <begin position="734"/>
        <end position="883"/>
    </location>
</feature>
<dbReference type="PANTHER" id="PTHR12876">
    <property type="entry name" value="N4BP1-RELATED"/>
    <property type="match status" value="1"/>
</dbReference>
<dbReference type="InterPro" id="IPR021869">
    <property type="entry name" value="RNase_Zc3h12_NYN"/>
</dbReference>
<feature type="compositionally biased region" description="Basic and acidic residues" evidence="2">
    <location>
        <begin position="475"/>
        <end position="484"/>
    </location>
</feature>
<dbReference type="GO" id="GO:0036464">
    <property type="term" value="C:cytoplasmic ribonucleoprotein granule"/>
    <property type="evidence" value="ECO:0000318"/>
    <property type="project" value="GO_Central"/>
</dbReference>
<dbReference type="OrthoDB" id="392925at2759"/>
<dbReference type="GO" id="GO:0005634">
    <property type="term" value="C:nucleus"/>
    <property type="evidence" value="ECO:0000318"/>
    <property type="project" value="GO_Central"/>
</dbReference>
<comment type="similarity">
    <text evidence="1">Belongs to the N4BP1 family.</text>
</comment>
<dbReference type="CDD" id="cd18719">
    <property type="entry name" value="PIN_Zc3h12a-N4BP1-like"/>
    <property type="match status" value="1"/>
</dbReference>
<feature type="region of interest" description="Disordered" evidence="2">
    <location>
        <begin position="352"/>
        <end position="384"/>
    </location>
</feature>
<dbReference type="Pfam" id="PF23050">
    <property type="entry name" value="KH_N4BP1_1st"/>
    <property type="match status" value="1"/>
</dbReference>
<gene>
    <name evidence="8 9" type="primary">LOC118417762</name>
</gene>
<evidence type="ECO:0000313" key="7">
    <source>
        <dbReference type="Proteomes" id="UP000001554"/>
    </source>
</evidence>
<feature type="region of interest" description="Disordered" evidence="2">
    <location>
        <begin position="194"/>
        <end position="276"/>
    </location>
</feature>
<reference evidence="8 9" key="2">
    <citation type="submission" date="2025-04" db="UniProtKB">
        <authorList>
            <consortium name="RefSeq"/>
        </authorList>
    </citation>
    <scope>IDENTIFICATION</scope>
    <source>
        <strain evidence="8 9">S238N-H82</strain>
        <tissue evidence="8 9">Testes</tissue>
    </source>
</reference>
<feature type="compositionally biased region" description="Basic and acidic residues" evidence="2">
    <location>
        <begin position="702"/>
        <end position="717"/>
    </location>
</feature>
<accession>A0A9J7LBY8</accession>
<evidence type="ECO:0000259" key="4">
    <source>
        <dbReference type="Pfam" id="PF23050"/>
    </source>
</evidence>
<dbReference type="Proteomes" id="UP000001554">
    <property type="component" value="Chromosome 6"/>
</dbReference>
<evidence type="ECO:0000256" key="2">
    <source>
        <dbReference type="SAM" id="MobiDB-lite"/>
    </source>
</evidence>
<dbReference type="GO" id="GO:0004521">
    <property type="term" value="F:RNA endonuclease activity"/>
    <property type="evidence" value="ECO:0000318"/>
    <property type="project" value="GO_Central"/>
</dbReference>
<dbReference type="OMA" id="IALCVEY"/>
<evidence type="ECO:0000313" key="8">
    <source>
        <dbReference type="RefSeq" id="XP_035679358.1"/>
    </source>
</evidence>
<evidence type="ECO:0000259" key="5">
    <source>
        <dbReference type="Pfam" id="PF23052"/>
    </source>
</evidence>
<feature type="compositionally biased region" description="Basic and acidic residues" evidence="2">
    <location>
        <begin position="546"/>
        <end position="563"/>
    </location>
</feature>
<organism evidence="7 9">
    <name type="scientific">Branchiostoma floridae</name>
    <name type="common">Florida lancelet</name>
    <name type="synonym">Amphioxus</name>
    <dbReference type="NCBI Taxonomy" id="7739"/>
    <lineage>
        <taxon>Eukaryota</taxon>
        <taxon>Metazoa</taxon>
        <taxon>Chordata</taxon>
        <taxon>Cephalochordata</taxon>
        <taxon>Leptocardii</taxon>
        <taxon>Amphioxiformes</taxon>
        <taxon>Branchiostomatidae</taxon>
        <taxon>Branchiostoma</taxon>
    </lineage>
</organism>
<dbReference type="RefSeq" id="XP_035679360.1">
    <property type="nucleotide sequence ID" value="XM_035823467.1"/>
</dbReference>
<dbReference type="InterPro" id="IPR051101">
    <property type="entry name" value="ZC3H12/N4BP1_RNase_Reg"/>
</dbReference>
<dbReference type="Pfam" id="PF11977">
    <property type="entry name" value="RNase_Zc3h12a"/>
    <property type="match status" value="1"/>
</dbReference>
<dbReference type="Pfam" id="PF23052">
    <property type="entry name" value="KH_N4BP1_2nd"/>
    <property type="match status" value="1"/>
</dbReference>
<feature type="compositionally biased region" description="Polar residues" evidence="2">
    <location>
        <begin position="655"/>
        <end position="675"/>
    </location>
</feature>
<feature type="domain" description="N4BP1 second type I KH-domain" evidence="5">
    <location>
        <begin position="73"/>
        <end position="191"/>
    </location>
</feature>
<feature type="domain" description="N4BP1 first type I KH-domain" evidence="4">
    <location>
        <begin position="10"/>
        <end position="72"/>
    </location>
</feature>
<dbReference type="KEGG" id="bfo:118417762"/>
<dbReference type="AlphaFoldDB" id="A0A9J7LBY8"/>
<feature type="compositionally biased region" description="Basic and acidic residues" evidence="2">
    <location>
        <begin position="197"/>
        <end position="207"/>
    </location>
</feature>
<dbReference type="CDD" id="cd09032">
    <property type="entry name" value="KH-I_N4BP1_like_rpt1"/>
    <property type="match status" value="1"/>
</dbReference>
<feature type="region of interest" description="Disordered" evidence="2">
    <location>
        <begin position="475"/>
        <end position="507"/>
    </location>
</feature>
<proteinExistence type="inferred from homology"/>
<dbReference type="InterPro" id="IPR056578">
    <property type="entry name" value="UBA_N4BP1_C"/>
</dbReference>
<dbReference type="GO" id="GO:0003729">
    <property type="term" value="F:mRNA binding"/>
    <property type="evidence" value="ECO:0000318"/>
    <property type="project" value="GO_Central"/>
</dbReference>
<feature type="region of interest" description="Disordered" evidence="2">
    <location>
        <begin position="655"/>
        <end position="720"/>
    </location>
</feature>
<reference evidence="7" key="1">
    <citation type="journal article" date="2020" name="Nat. Ecol. Evol.">
        <title>Deeply conserved synteny resolves early events in vertebrate evolution.</title>
        <authorList>
            <person name="Simakov O."/>
            <person name="Marletaz F."/>
            <person name="Yue J.X."/>
            <person name="O'Connell B."/>
            <person name="Jenkins J."/>
            <person name="Brandt A."/>
            <person name="Calef R."/>
            <person name="Tung C.H."/>
            <person name="Huang T.K."/>
            <person name="Schmutz J."/>
            <person name="Satoh N."/>
            <person name="Yu J.K."/>
            <person name="Putnam N.H."/>
            <person name="Green R.E."/>
            <person name="Rokhsar D.S."/>
        </authorList>
    </citation>
    <scope>NUCLEOTIDE SEQUENCE [LARGE SCALE GENOMIC DNA]</scope>
    <source>
        <strain evidence="7">S238N-H82</strain>
    </source>
</reference>
<dbReference type="InterPro" id="IPR056630">
    <property type="entry name" value="KH_N4BP1_2nd"/>
</dbReference>
<dbReference type="Gene3D" id="3.40.50.11980">
    <property type="match status" value="1"/>
</dbReference>
<feature type="region of interest" description="Disordered" evidence="2">
    <location>
        <begin position="546"/>
        <end position="573"/>
    </location>
</feature>
<evidence type="ECO:0000256" key="1">
    <source>
        <dbReference type="ARBA" id="ARBA00038274"/>
    </source>
</evidence>
<evidence type="ECO:0000259" key="6">
    <source>
        <dbReference type="Pfam" id="PF23054"/>
    </source>
</evidence>
<name>A0A9J7LBY8_BRAFL</name>
<dbReference type="FunFam" id="3.40.50.11980:FF:000001">
    <property type="entry name" value="ZC3H12A isoform 1"/>
    <property type="match status" value="1"/>
</dbReference>
<feature type="compositionally biased region" description="Acidic residues" evidence="2">
    <location>
        <begin position="357"/>
        <end position="366"/>
    </location>
</feature>
<feature type="domain" description="N4BP1 C-terminal UBA" evidence="6">
    <location>
        <begin position="930"/>
        <end position="974"/>
    </location>
</feature>
<keyword evidence="7" id="KW-1185">Reference proteome</keyword>
<dbReference type="RefSeq" id="XP_035679358.1">
    <property type="nucleotide sequence ID" value="XM_035823465.1"/>
</dbReference>
<feature type="compositionally biased region" description="Acidic residues" evidence="2">
    <location>
        <begin position="230"/>
        <end position="240"/>
    </location>
</feature>
<dbReference type="Pfam" id="PF23054">
    <property type="entry name" value="UBA_N4BP1_C"/>
    <property type="match status" value="1"/>
</dbReference>